<dbReference type="InterPro" id="IPR044789">
    <property type="entry name" value="Put_A1-4-GlycosylTfrase_plant"/>
</dbReference>
<dbReference type="AlphaFoldDB" id="A0A817TPI4"/>
<keyword evidence="1" id="KW-1133">Transmembrane helix</keyword>
<keyword evidence="6" id="KW-1185">Reference proteome</keyword>
<name>A0A817TPI4_9BILA</name>
<feature type="transmembrane region" description="Helical" evidence="1">
    <location>
        <begin position="23"/>
        <end position="45"/>
    </location>
</feature>
<comment type="caution">
    <text evidence="3">The sequence shown here is derived from an EMBL/GenBank/DDBJ whole genome shotgun (WGS) entry which is preliminary data.</text>
</comment>
<dbReference type="OrthoDB" id="6351634at2759"/>
<evidence type="ECO:0000313" key="3">
    <source>
        <dbReference type="EMBL" id="CAF3319277.1"/>
    </source>
</evidence>
<dbReference type="Pfam" id="PF04572">
    <property type="entry name" value="Gb3_synth"/>
    <property type="match status" value="1"/>
</dbReference>
<feature type="domain" description="Alpha 1,4-glycosyltransferase" evidence="2">
    <location>
        <begin position="233"/>
        <end position="347"/>
    </location>
</feature>
<organism evidence="3 5">
    <name type="scientific">Rotaria socialis</name>
    <dbReference type="NCBI Taxonomy" id="392032"/>
    <lineage>
        <taxon>Eukaryota</taxon>
        <taxon>Metazoa</taxon>
        <taxon>Spiralia</taxon>
        <taxon>Gnathifera</taxon>
        <taxon>Rotifera</taxon>
        <taxon>Eurotatoria</taxon>
        <taxon>Bdelloidea</taxon>
        <taxon>Philodinida</taxon>
        <taxon>Philodinidae</taxon>
        <taxon>Rotaria</taxon>
    </lineage>
</organism>
<dbReference type="EMBL" id="CAJNXB010003517">
    <property type="protein sequence ID" value="CAF3319277.1"/>
    <property type="molecule type" value="Genomic_DNA"/>
</dbReference>
<evidence type="ECO:0000256" key="1">
    <source>
        <dbReference type="SAM" id="Phobius"/>
    </source>
</evidence>
<dbReference type="InterPro" id="IPR007577">
    <property type="entry name" value="GlycoTrfase_DXD_sugar-bd_CS"/>
</dbReference>
<sequence length="708" mass="82496">MKNCHKIFWLYCSSRRIPWQKQVTLPLVSHIFLVIIIFVGSRTFVMKSSHPEINKDNNSIQRLFSRIIPSNSSDLFWTVWNLDEAALRERRLIVIDSIFIHHPQATVIMLSSTLNRINLFASYRSRGYQIYCVHISPERLIQWKWYLSFRSKKFLTHLNAPSNTNSYLHMNDYVKVMSLYLYGGTFIDMDVIILQPLPAYEFIGLDRLDSGNNCSWCLKNRSGLYMATSLMRFRCHHTLLRQIILTTFNVQVYNAYCLDCTGAKAFTENFNRYQGQNGSGLANFKILEPYRLYPFMSKETSAIFHSMQNDLSLLSADLMKKSYALPFFGHISDKFIIKNDSLMGSLNNQLNLGIIRPKSSFQGQTNTRTRLIHRPVYIFTNRNQGRFHGHDAVYLKLDSTLARKNIKWNLNIHVSRGMIIYSDRTSLANLGQAQVNTILNKLVYKPNESTSLDTLCILLKSGKISINSSLTILVFSKWVTFLLNTIETNGNHTVIERMVTNVEKYFPNTTIHIASDLNRLSGGNYESLYLDSSNAIKRYRLSKNVFIFNIPEENIPSTFHDYFINTVPTPFFLLVNDNFTFEEYSHIDLLLELIYTYEHIDIIAEDEPDNRQALSDYSTLILRGYQANASQNGYAQSQRLLVQLSDDKKYLDETNPCNQIDFIPNVFMGRKRSMDSLHWYNFFKSVYDEMFFSQLYRANRTIYTCRYI</sequence>
<proteinExistence type="predicted"/>
<evidence type="ECO:0000313" key="5">
    <source>
        <dbReference type="Proteomes" id="UP000663825"/>
    </source>
</evidence>
<dbReference type="PANTHER" id="PTHR47213">
    <property type="entry name" value="OS07G0567300 PROTEIN"/>
    <property type="match status" value="1"/>
</dbReference>
<accession>A0A817TPI4</accession>
<evidence type="ECO:0000259" key="2">
    <source>
        <dbReference type="Pfam" id="PF04572"/>
    </source>
</evidence>
<dbReference type="InterPro" id="IPR029044">
    <property type="entry name" value="Nucleotide-diphossugar_trans"/>
</dbReference>
<dbReference type="PANTHER" id="PTHR47213:SF1">
    <property type="entry name" value="OS07G0567300 PROTEIN"/>
    <property type="match status" value="1"/>
</dbReference>
<dbReference type="InterPro" id="IPR007652">
    <property type="entry name" value="A1-4-GlycosylTfrase_dom"/>
</dbReference>
<keyword evidence="1" id="KW-0812">Transmembrane</keyword>
<evidence type="ECO:0000313" key="4">
    <source>
        <dbReference type="EMBL" id="CAF4096766.1"/>
    </source>
</evidence>
<keyword evidence="1" id="KW-0472">Membrane</keyword>
<gene>
    <name evidence="3" type="ORF">TIS948_LOCUS20032</name>
    <name evidence="4" type="ORF">UJA718_LOCUS43</name>
</gene>
<dbReference type="EMBL" id="CAJOBP010000001">
    <property type="protein sequence ID" value="CAF4096766.1"/>
    <property type="molecule type" value="Genomic_DNA"/>
</dbReference>
<dbReference type="Proteomes" id="UP000663873">
    <property type="component" value="Unassembled WGS sequence"/>
</dbReference>
<dbReference type="Gene3D" id="3.90.550.20">
    <property type="match status" value="1"/>
</dbReference>
<protein>
    <recommendedName>
        <fullName evidence="2">Alpha 1,4-glycosyltransferase domain-containing protein</fullName>
    </recommendedName>
</protein>
<dbReference type="Proteomes" id="UP000663825">
    <property type="component" value="Unassembled WGS sequence"/>
</dbReference>
<dbReference type="Pfam" id="PF04488">
    <property type="entry name" value="Gly_transf_sug"/>
    <property type="match status" value="1"/>
</dbReference>
<dbReference type="SUPFAM" id="SSF53448">
    <property type="entry name" value="Nucleotide-diphospho-sugar transferases"/>
    <property type="match status" value="1"/>
</dbReference>
<reference evidence="3" key="1">
    <citation type="submission" date="2021-02" db="EMBL/GenBank/DDBJ databases">
        <authorList>
            <person name="Nowell W R."/>
        </authorList>
    </citation>
    <scope>NUCLEOTIDE SEQUENCE</scope>
</reference>
<evidence type="ECO:0000313" key="6">
    <source>
        <dbReference type="Proteomes" id="UP000663873"/>
    </source>
</evidence>